<feature type="compositionally biased region" description="Polar residues" evidence="1">
    <location>
        <begin position="110"/>
        <end position="120"/>
    </location>
</feature>
<feature type="region of interest" description="Disordered" evidence="1">
    <location>
        <begin position="108"/>
        <end position="180"/>
    </location>
</feature>
<protein>
    <recommendedName>
        <fullName evidence="3">EF-hand domain-containing protein</fullName>
    </recommendedName>
</protein>
<feature type="transmembrane region" description="Helical" evidence="2">
    <location>
        <begin position="604"/>
        <end position="624"/>
    </location>
</feature>
<keyword evidence="2" id="KW-1133">Transmembrane helix</keyword>
<dbReference type="PROSITE" id="PS50222">
    <property type="entry name" value="EF_HAND_2"/>
    <property type="match status" value="1"/>
</dbReference>
<gene>
    <name evidence="4" type="ORF">Vafri_16016</name>
</gene>
<keyword evidence="2" id="KW-0812">Transmembrane</keyword>
<feature type="compositionally biased region" description="Low complexity" evidence="1">
    <location>
        <begin position="168"/>
        <end position="180"/>
    </location>
</feature>
<dbReference type="InterPro" id="IPR018247">
    <property type="entry name" value="EF_Hand_1_Ca_BS"/>
</dbReference>
<evidence type="ECO:0000256" key="1">
    <source>
        <dbReference type="SAM" id="MobiDB-lite"/>
    </source>
</evidence>
<feature type="region of interest" description="Disordered" evidence="1">
    <location>
        <begin position="700"/>
        <end position="782"/>
    </location>
</feature>
<dbReference type="EMBL" id="BNCO01000046">
    <property type="protein sequence ID" value="GIL61547.1"/>
    <property type="molecule type" value="Genomic_DNA"/>
</dbReference>
<keyword evidence="5" id="KW-1185">Reference proteome</keyword>
<dbReference type="InterPro" id="IPR002048">
    <property type="entry name" value="EF_hand_dom"/>
</dbReference>
<name>A0A8J4BHV9_9CHLO</name>
<evidence type="ECO:0000313" key="5">
    <source>
        <dbReference type="Proteomes" id="UP000747399"/>
    </source>
</evidence>
<feature type="transmembrane region" description="Helical" evidence="2">
    <location>
        <begin position="568"/>
        <end position="592"/>
    </location>
</feature>
<organism evidence="4 5">
    <name type="scientific">Volvox africanus</name>
    <dbReference type="NCBI Taxonomy" id="51714"/>
    <lineage>
        <taxon>Eukaryota</taxon>
        <taxon>Viridiplantae</taxon>
        <taxon>Chlorophyta</taxon>
        <taxon>core chlorophytes</taxon>
        <taxon>Chlorophyceae</taxon>
        <taxon>CS clade</taxon>
        <taxon>Chlamydomonadales</taxon>
        <taxon>Volvocaceae</taxon>
        <taxon>Volvox</taxon>
    </lineage>
</organism>
<feature type="compositionally biased region" description="Basic and acidic residues" evidence="1">
    <location>
        <begin position="146"/>
        <end position="158"/>
    </location>
</feature>
<proteinExistence type="predicted"/>
<evidence type="ECO:0000259" key="3">
    <source>
        <dbReference type="PROSITE" id="PS50222"/>
    </source>
</evidence>
<accession>A0A8J4BHV9</accession>
<evidence type="ECO:0000256" key="2">
    <source>
        <dbReference type="SAM" id="Phobius"/>
    </source>
</evidence>
<feature type="compositionally biased region" description="Pro residues" evidence="1">
    <location>
        <begin position="124"/>
        <end position="143"/>
    </location>
</feature>
<feature type="compositionally biased region" description="Gly residues" evidence="1">
    <location>
        <begin position="746"/>
        <end position="758"/>
    </location>
</feature>
<dbReference type="PROSITE" id="PS00018">
    <property type="entry name" value="EF_HAND_1"/>
    <property type="match status" value="1"/>
</dbReference>
<keyword evidence="2" id="KW-0472">Membrane</keyword>
<feature type="transmembrane region" description="Helical" evidence="2">
    <location>
        <begin position="838"/>
        <end position="860"/>
    </location>
</feature>
<evidence type="ECO:0000313" key="4">
    <source>
        <dbReference type="EMBL" id="GIL61547.1"/>
    </source>
</evidence>
<sequence>MPQKVHPSLVSDNNDLYRPSALRGKACLGSGTAGGDVLGSTTDGKNMEWSQRSEFELLLDFLDTDGNGKVSALEVADFVDSLLGTQDHKRPNGSIVFEAVLTAALRHSSTENSDGISATDKSIRPPPPPPPLLQPPPPPPPPGLKTDSDKWTSSRSEVENASTGAPVSKQRSSQSQLQQLQSATTGKLGSILGEVSMKELHHYGSTRFLTMEAVRNCFADLLADTELWILLTRTCSVMTTTLFRQLLMYSAGRLERKFSLMVFLKTYTAFNTLPLWLPFHTLWRTPRNGTLFLVYLHQLTKLQNQLGPWISSRLPLHGTLVVLTMLQFIATYVPLVAFFAAHGIPAALSVKSIVNFMHANPMSEQVSLFSSILPFGVLQFLTSSAALKLSCRDFMSLKEQCKAIFMLGDVASEFEGYQGLTVRQVMDNIKTKVDLTMANSSYRRLNALMPLIFSLLLETFRRLVRLFLVKNLVPEEFLGKVLAPFEVYALIYNIWFAYTESADCTAYLHKLRKVSSIFKTLLSKEEALSQSLPWLNNHSPRNLLLWSRLRRYYQSPNCLELRWIEMHLTLVVVAAIIVTVVIIVTFVQKTLLRFTPENADLQLFVVWVIPPFIYLLLALVLDVIMSASTGMEYHDAVMILSAEAVFIADRLNCAEEIVRRYGDDDDEEAEYGSGGCAAADSDDERSRSLLAGAAPVMKATSAGAGSRKPASAVARQPPSETGLVRLLTGGTSGTGIGDERNSGSDPSGGGGGGGGGGASRSSSINNHRRGSGALEVTTGGGGGGGGGWVPAAHYRLSSTERLRLKQCQKVIKSLVSYIQFNAEFITIFGVPIDTHLRNTLFSVSVTLVGAGISAFLAIVIKGN</sequence>
<dbReference type="Proteomes" id="UP000747399">
    <property type="component" value="Unassembled WGS sequence"/>
</dbReference>
<feature type="domain" description="EF-hand" evidence="3">
    <location>
        <begin position="50"/>
        <end position="85"/>
    </location>
</feature>
<dbReference type="SUPFAM" id="SSF101447">
    <property type="entry name" value="Formin homology 2 domain (FH2 domain)"/>
    <property type="match status" value="1"/>
</dbReference>
<dbReference type="AlphaFoldDB" id="A0A8J4BHV9"/>
<feature type="transmembrane region" description="Helical" evidence="2">
    <location>
        <begin position="320"/>
        <end position="345"/>
    </location>
</feature>
<reference evidence="4" key="1">
    <citation type="journal article" date="2021" name="Proc. Natl. Acad. Sci. U.S.A.">
        <title>Three genomes in the algal genus Volvox reveal the fate of a haploid sex-determining region after a transition to homothallism.</title>
        <authorList>
            <person name="Yamamoto K."/>
            <person name="Hamaji T."/>
            <person name="Kawai-Toyooka H."/>
            <person name="Matsuzaki R."/>
            <person name="Takahashi F."/>
            <person name="Nishimura Y."/>
            <person name="Kawachi M."/>
            <person name="Noguchi H."/>
            <person name="Minakuchi Y."/>
            <person name="Umen J.G."/>
            <person name="Toyoda A."/>
            <person name="Nozaki H."/>
        </authorList>
    </citation>
    <scope>NUCLEOTIDE SEQUENCE</scope>
    <source>
        <strain evidence="4">NIES-3780</strain>
    </source>
</reference>
<comment type="caution">
    <text evidence="4">The sequence shown here is derived from an EMBL/GenBank/DDBJ whole genome shotgun (WGS) entry which is preliminary data.</text>
</comment>
<dbReference type="GO" id="GO:0005509">
    <property type="term" value="F:calcium ion binding"/>
    <property type="evidence" value="ECO:0007669"/>
    <property type="project" value="InterPro"/>
</dbReference>